<gene>
    <name evidence="1" type="ORF">LCGC14_0421460</name>
</gene>
<sequence length="157" mass="17436">MAKDFAIKWFGQKVFTLATNANIEAMKKATFVVENYVKTHFTKVGSGRLYRVRKKRGKSKASDYHRASIAGQPPAIDTGILRASVMSDVSVKTVNVIGKVGYDVQHIAAKTPVGTDVNYGLYLEVGTNKMAKRPFLRPALKMTRRKVKTIFQKANGK</sequence>
<accession>A0A0F9SX04</accession>
<dbReference type="EMBL" id="LAZR01000384">
    <property type="protein sequence ID" value="KKN71424.1"/>
    <property type="molecule type" value="Genomic_DNA"/>
</dbReference>
<dbReference type="NCBIfam" id="TIGR01725">
    <property type="entry name" value="phge_HK97_gp10"/>
    <property type="match status" value="1"/>
</dbReference>
<dbReference type="InterPro" id="IPR010064">
    <property type="entry name" value="HK97-gp10_tail"/>
</dbReference>
<evidence type="ECO:0008006" key="2">
    <source>
        <dbReference type="Google" id="ProtNLM"/>
    </source>
</evidence>
<proteinExistence type="predicted"/>
<comment type="caution">
    <text evidence="1">The sequence shown here is derived from an EMBL/GenBank/DDBJ whole genome shotgun (WGS) entry which is preliminary data.</text>
</comment>
<protein>
    <recommendedName>
        <fullName evidence="2">HK97 gp10 family phage protein</fullName>
    </recommendedName>
</protein>
<evidence type="ECO:0000313" key="1">
    <source>
        <dbReference type="EMBL" id="KKN71424.1"/>
    </source>
</evidence>
<reference evidence="1" key="1">
    <citation type="journal article" date="2015" name="Nature">
        <title>Complex archaea that bridge the gap between prokaryotes and eukaryotes.</title>
        <authorList>
            <person name="Spang A."/>
            <person name="Saw J.H."/>
            <person name="Jorgensen S.L."/>
            <person name="Zaremba-Niedzwiedzka K."/>
            <person name="Martijn J."/>
            <person name="Lind A.E."/>
            <person name="van Eijk R."/>
            <person name="Schleper C."/>
            <person name="Guy L."/>
            <person name="Ettema T.J."/>
        </authorList>
    </citation>
    <scope>NUCLEOTIDE SEQUENCE</scope>
</reference>
<name>A0A0F9SX04_9ZZZZ</name>
<organism evidence="1">
    <name type="scientific">marine sediment metagenome</name>
    <dbReference type="NCBI Taxonomy" id="412755"/>
    <lineage>
        <taxon>unclassified sequences</taxon>
        <taxon>metagenomes</taxon>
        <taxon>ecological metagenomes</taxon>
    </lineage>
</organism>
<dbReference type="AlphaFoldDB" id="A0A0F9SX04"/>